<dbReference type="Proteomes" id="UP001497472">
    <property type="component" value="Unassembled WGS sequence"/>
</dbReference>
<accession>A0AAV1JQT0</accession>
<feature type="chain" id="PRO_5043348285" evidence="1">
    <location>
        <begin position="18"/>
        <end position="77"/>
    </location>
</feature>
<organism evidence="2 3">
    <name type="scientific">Leptosia nina</name>
    <dbReference type="NCBI Taxonomy" id="320188"/>
    <lineage>
        <taxon>Eukaryota</taxon>
        <taxon>Metazoa</taxon>
        <taxon>Ecdysozoa</taxon>
        <taxon>Arthropoda</taxon>
        <taxon>Hexapoda</taxon>
        <taxon>Insecta</taxon>
        <taxon>Pterygota</taxon>
        <taxon>Neoptera</taxon>
        <taxon>Endopterygota</taxon>
        <taxon>Lepidoptera</taxon>
        <taxon>Glossata</taxon>
        <taxon>Ditrysia</taxon>
        <taxon>Papilionoidea</taxon>
        <taxon>Pieridae</taxon>
        <taxon>Pierinae</taxon>
        <taxon>Leptosia</taxon>
    </lineage>
</organism>
<dbReference type="AlphaFoldDB" id="A0AAV1JQT0"/>
<protein>
    <submittedName>
        <fullName evidence="2">Uncharacterized protein</fullName>
    </submittedName>
</protein>
<dbReference type="EMBL" id="CAVLEF010000132">
    <property type="protein sequence ID" value="CAK1551855.1"/>
    <property type="molecule type" value="Genomic_DNA"/>
</dbReference>
<sequence length="77" mass="8151">MDLRVLVWFSLFALVACSGNESVPDTSGSKDNYRPSGTLASIGRMFIDIPLGFVEALKDAAEAIESVAVALVKGVFS</sequence>
<dbReference type="PROSITE" id="PS51257">
    <property type="entry name" value="PROKAR_LIPOPROTEIN"/>
    <property type="match status" value="1"/>
</dbReference>
<evidence type="ECO:0000313" key="2">
    <source>
        <dbReference type="EMBL" id="CAK1551855.1"/>
    </source>
</evidence>
<gene>
    <name evidence="2" type="ORF">LNINA_LOCUS10957</name>
</gene>
<evidence type="ECO:0000313" key="3">
    <source>
        <dbReference type="Proteomes" id="UP001497472"/>
    </source>
</evidence>
<name>A0AAV1JQT0_9NEOP</name>
<evidence type="ECO:0000256" key="1">
    <source>
        <dbReference type="SAM" id="SignalP"/>
    </source>
</evidence>
<feature type="signal peptide" evidence="1">
    <location>
        <begin position="1"/>
        <end position="17"/>
    </location>
</feature>
<reference evidence="2 3" key="1">
    <citation type="submission" date="2023-11" db="EMBL/GenBank/DDBJ databases">
        <authorList>
            <person name="Okamura Y."/>
        </authorList>
    </citation>
    <scope>NUCLEOTIDE SEQUENCE [LARGE SCALE GENOMIC DNA]</scope>
</reference>
<comment type="caution">
    <text evidence="2">The sequence shown here is derived from an EMBL/GenBank/DDBJ whole genome shotgun (WGS) entry which is preliminary data.</text>
</comment>
<keyword evidence="1" id="KW-0732">Signal</keyword>
<keyword evidence="3" id="KW-1185">Reference proteome</keyword>
<proteinExistence type="predicted"/>